<evidence type="ECO:0008006" key="3">
    <source>
        <dbReference type="Google" id="ProtNLM"/>
    </source>
</evidence>
<proteinExistence type="predicted"/>
<evidence type="ECO:0000313" key="2">
    <source>
        <dbReference type="Proteomes" id="UP000324575"/>
    </source>
</evidence>
<dbReference type="EMBL" id="SNRX01000004">
    <property type="protein sequence ID" value="KAA6302958.1"/>
    <property type="molecule type" value="Genomic_DNA"/>
</dbReference>
<protein>
    <recommendedName>
        <fullName evidence="3">Polyketide cyclase</fullName>
    </recommendedName>
</protein>
<name>A0A5M8P3J8_9BACT</name>
<dbReference type="Proteomes" id="UP000324575">
    <property type="component" value="Unassembled WGS sequence"/>
</dbReference>
<gene>
    <name evidence="1" type="ORF">EZS26_000853</name>
</gene>
<reference evidence="1 2" key="1">
    <citation type="submission" date="2019-03" db="EMBL/GenBank/DDBJ databases">
        <title>Single cell metagenomics reveals metabolic interactions within the superorganism composed of flagellate Streblomastix strix and complex community of Bacteroidetes bacteria on its surface.</title>
        <authorList>
            <person name="Treitli S.C."/>
            <person name="Kolisko M."/>
            <person name="Husnik F."/>
            <person name="Keeling P."/>
            <person name="Hampl V."/>
        </authorList>
    </citation>
    <scope>NUCLEOTIDE SEQUENCE [LARGE SCALE GENOMIC DNA]</scope>
    <source>
        <strain evidence="1">St1</strain>
    </source>
</reference>
<dbReference type="AlphaFoldDB" id="A0A5M8P3J8"/>
<accession>A0A5M8P3J8</accession>
<evidence type="ECO:0000313" key="1">
    <source>
        <dbReference type="EMBL" id="KAA6302958.1"/>
    </source>
</evidence>
<comment type="caution">
    <text evidence="1">The sequence shown here is derived from an EMBL/GenBank/DDBJ whole genome shotgun (WGS) entry which is preliminary data.</text>
</comment>
<organism evidence="1 2">
    <name type="scientific">Candidatus Ordinivivax streblomastigis</name>
    <dbReference type="NCBI Taxonomy" id="2540710"/>
    <lineage>
        <taxon>Bacteria</taxon>
        <taxon>Pseudomonadati</taxon>
        <taxon>Bacteroidota</taxon>
        <taxon>Bacteroidia</taxon>
        <taxon>Bacteroidales</taxon>
        <taxon>Candidatus Ordinivivax</taxon>
    </lineage>
</organism>
<dbReference type="SUPFAM" id="SSF55961">
    <property type="entry name" value="Bet v1-like"/>
    <property type="match status" value="1"/>
</dbReference>
<sequence>MTEFISEIKIIPHPQEKVYEVLSDLNNLENVKDKIPADKVQDFAFTSDSVSLSVSPVGQLKISIIEREPPKTIQLTADQAPIGLHLWIQLLPHNERETKMKLTVLADLNPFIKPMVSKPLQEGINKIADVLAAISYNEI</sequence>